<evidence type="ECO:0000313" key="2">
    <source>
        <dbReference type="EMBL" id="QGU17961.1"/>
    </source>
</evidence>
<dbReference type="PROSITE" id="PS51186">
    <property type="entry name" value="GNAT"/>
    <property type="match status" value="1"/>
</dbReference>
<reference evidence="2" key="1">
    <citation type="journal article" date="2019" name="Gene">
        <title>Metagenomic sequencing reveals microbial gene catalogue of phosphinothricin-utilized soils in South China.</title>
        <authorList>
            <person name="Lou J."/>
            <person name="Liu M."/>
            <person name="Gu J."/>
            <person name="Liu Q."/>
            <person name="Zhao L."/>
            <person name="Ma Y."/>
            <person name="Wei D."/>
        </authorList>
    </citation>
    <scope>NUCLEOTIDE SEQUENCE</scope>
</reference>
<dbReference type="AlphaFoldDB" id="A0A650F3R8"/>
<keyword evidence="2" id="KW-0012">Acyltransferase</keyword>
<feature type="domain" description="N-acetyltransferase" evidence="1">
    <location>
        <begin position="14"/>
        <end position="177"/>
    </location>
</feature>
<name>A0A650F3R8_9ZZZZ</name>
<dbReference type="Gene3D" id="3.40.630.30">
    <property type="match status" value="1"/>
</dbReference>
<proteinExistence type="predicted"/>
<dbReference type="SUPFAM" id="SSF55729">
    <property type="entry name" value="Acyl-CoA N-acyltransferases (Nat)"/>
    <property type="match status" value="1"/>
</dbReference>
<dbReference type="EC" id="2.3.1.183" evidence="2"/>
<accession>A0A650F3R8</accession>
<dbReference type="EMBL" id="MK185215">
    <property type="protein sequence ID" value="QGU17961.1"/>
    <property type="molecule type" value="Genomic_DNA"/>
</dbReference>
<dbReference type="InterPro" id="IPR000182">
    <property type="entry name" value="GNAT_dom"/>
</dbReference>
<evidence type="ECO:0000259" key="1">
    <source>
        <dbReference type="PROSITE" id="PS51186"/>
    </source>
</evidence>
<dbReference type="InterPro" id="IPR016181">
    <property type="entry name" value="Acyl_CoA_acyltransferase"/>
</dbReference>
<dbReference type="PANTHER" id="PTHR43072:SF8">
    <property type="entry name" value="ACYLTRANSFERASE FABY-RELATED"/>
    <property type="match status" value="1"/>
</dbReference>
<dbReference type="CDD" id="cd04301">
    <property type="entry name" value="NAT_SF"/>
    <property type="match status" value="1"/>
</dbReference>
<dbReference type="PANTHER" id="PTHR43072">
    <property type="entry name" value="N-ACETYLTRANSFERASE"/>
    <property type="match status" value="1"/>
</dbReference>
<organism evidence="2">
    <name type="scientific">uncultured microorganism</name>
    <dbReference type="NCBI Taxonomy" id="358574"/>
    <lineage>
        <taxon>unclassified sequences</taxon>
        <taxon>environmental samples</taxon>
    </lineage>
</organism>
<dbReference type="Pfam" id="PF13420">
    <property type="entry name" value="Acetyltransf_4"/>
    <property type="match status" value="1"/>
</dbReference>
<protein>
    <submittedName>
        <fullName evidence="2">Phosphinothricin acetyltransferase</fullName>
        <ecNumber evidence="2">2.3.1.183</ecNumber>
    </submittedName>
</protein>
<dbReference type="GO" id="GO:0102971">
    <property type="term" value="F:phosphinothricin N-acetyltransferase activity"/>
    <property type="evidence" value="ECO:0007669"/>
    <property type="project" value="UniProtKB-EC"/>
</dbReference>
<keyword evidence="2" id="KW-0808">Transferase</keyword>
<sequence>MDKILSLPTKQISYKIREATIDDMKFVTGIYAHHVVSSTASFELVPPSIRQIKRTFQEINQSDLPYLVAEAGNKILGFCYAASYRSRPAYKFTVENSVYIAPNNEGLGVGTSLLTVLLNKLGNGDFKTVVAVIGDSGNLASIRLHKKCGFAEVGVLKSVGFKFGHWVDTVIMQRVLGA</sequence>